<feature type="region of interest" description="Disordered" evidence="4">
    <location>
        <begin position="717"/>
        <end position="762"/>
    </location>
</feature>
<feature type="compositionally biased region" description="Basic and acidic residues" evidence="4">
    <location>
        <begin position="737"/>
        <end position="746"/>
    </location>
</feature>
<evidence type="ECO:0000256" key="2">
    <source>
        <dbReference type="ARBA" id="ARBA00008809"/>
    </source>
</evidence>
<feature type="compositionally biased region" description="Polar residues" evidence="4">
    <location>
        <begin position="903"/>
        <end position="912"/>
    </location>
</feature>
<reference evidence="8" key="1">
    <citation type="submission" date="2017-02" db="UniProtKB">
        <authorList>
            <consortium name="WormBaseParasite"/>
        </authorList>
    </citation>
    <scope>IDENTIFICATION</scope>
</reference>
<dbReference type="WBParaSite" id="SMUV_0000638001-mRNA-1">
    <property type="protein sequence ID" value="SMUV_0000638001-mRNA-1"/>
    <property type="gene ID" value="SMUV_0000638001"/>
</dbReference>
<feature type="region of interest" description="Disordered" evidence="4">
    <location>
        <begin position="855"/>
        <end position="981"/>
    </location>
</feature>
<keyword evidence="7" id="KW-1185">Reference proteome</keyword>
<feature type="compositionally biased region" description="Acidic residues" evidence="4">
    <location>
        <begin position="855"/>
        <end position="865"/>
    </location>
</feature>
<dbReference type="STRING" id="451379.A0A0N5AP18"/>
<dbReference type="Proteomes" id="UP000046393">
    <property type="component" value="Unplaced"/>
</dbReference>
<dbReference type="PANTHER" id="PTHR23318">
    <property type="entry name" value="ATP SYNTHASE GAMMA-RELATED"/>
    <property type="match status" value="1"/>
</dbReference>
<feature type="compositionally biased region" description="Low complexity" evidence="4">
    <location>
        <begin position="866"/>
        <end position="881"/>
    </location>
</feature>
<evidence type="ECO:0000259" key="5">
    <source>
        <dbReference type="Pfam" id="PF04802"/>
    </source>
</evidence>
<evidence type="ECO:0000313" key="8">
    <source>
        <dbReference type="WBParaSite" id="SMUV_0000638001-mRNA-1"/>
    </source>
</evidence>
<feature type="domain" description="PP4R3 EVH1-like" evidence="6">
    <location>
        <begin position="67"/>
        <end position="158"/>
    </location>
</feature>
<dbReference type="InterPro" id="IPR011993">
    <property type="entry name" value="PH-like_dom_sf"/>
</dbReference>
<evidence type="ECO:0000256" key="1">
    <source>
        <dbReference type="ARBA" id="ARBA00004123"/>
    </source>
</evidence>
<evidence type="ECO:0000256" key="3">
    <source>
        <dbReference type="ARBA" id="ARBA00023242"/>
    </source>
</evidence>
<dbReference type="AlphaFoldDB" id="A0A0N5AP18"/>
<dbReference type="InterPro" id="IPR006887">
    <property type="entry name" value="P4R3-like_central_dom"/>
</dbReference>
<accession>A0A0N5AP18</accession>
<sequence>MTDDADGRETVAQDENKQEIIVRFKDEEFHPHLAKIGIPRASFTLDLNMILLCCFFIKLRFYLKCINSDQRSWADRGTGHVACVSIPERQGVTFIVVRLEHGDKNVLESRILKDTIYQKQQETLIVWSESESYDLALSFQEKSGCEDIWKRICQVQGQDPGEHPDFSGNYDDVDEQDGFEGSEQSAYSSQEVTNGSITLPPCEVSQLREIELALSRSFGSAQQREKLALAIESQGYVEKLCDIFRMCEDLENLEGLHLLYQIARDMFMLNRNDLLEILLQEKYFKDIVGMLEYDPAYPERRKHREFLYEKAKFREVLPIRNEELRRKIHQTFRVQYVQEVCLPVPSIFEENLLTVLTSFLFFNRVDIVTFLQDDKQLLKDLFEQLKDRSVSVERRKDLAMFLKEFCSFSSSLQQSGQPSRESFYKTLMDNDLLEVIEPCLESDDLQTRVTIVEVFVMIVEFNPQAVRDYLLQQARNISESKNKNLLLNKLISHMLSDRDPELTSANTMAQVMRAILDPDNMIATPNAKSERQEFLAFFYRRSMETLCRPLTENTKGGILQKAALRLFRKVVQLKDDYYNRYIVRENVMSLIADCFCENGPRYNLLNSAIIELFEYIRTEDLKILITYVVEKLGHKFDGVLYVQTFSNLRIKYEQMHDRESCKEESSPCKSPSSESNSSSQWKKERQAEADELWFNDEEPEAGSNYDCWDRRDGAANGAGKTLDLENSSTNYPYSPNGRKEGDDYTPPRKSGAEPIFPSVTKKNVDDESDSLLKAAVNTTRNHGPSRIIIKMNTERRFEAHSPTGNPSPSESVVSSTESLVTAAKASSSSAEKLGTLRNSVGVIFTKKVFALVDYDESDSDDDDETGPSSSSSVGDAPSTASGQPSDHDQDDVSSTSGDHEPSPGTTETNKVESPSDENREVKASRKRSSELDNRFNSNISLLTEDGEKSLDGGAAKRLRLQSSEKPSDVDENKSVSEEIVS</sequence>
<feature type="region of interest" description="Disordered" evidence="4">
    <location>
        <begin position="791"/>
        <end position="836"/>
    </location>
</feature>
<dbReference type="PANTHER" id="PTHR23318:SF0">
    <property type="entry name" value="SERINE_THREONINE-PROTEIN PHOSPHATASE 4 REGULATORY SUBUNIT 3"/>
    <property type="match status" value="1"/>
</dbReference>
<feature type="region of interest" description="Disordered" evidence="4">
    <location>
        <begin position="661"/>
        <end position="682"/>
    </location>
</feature>
<feature type="region of interest" description="Disordered" evidence="4">
    <location>
        <begin position="161"/>
        <end position="185"/>
    </location>
</feature>
<keyword evidence="3" id="KW-0539">Nucleus</keyword>
<feature type="domain" description="Serine/threonine-protein phosphatase 4 regulatory subunit 3-like central" evidence="5">
    <location>
        <begin position="209"/>
        <end position="555"/>
    </location>
</feature>
<organism evidence="7 8">
    <name type="scientific">Syphacia muris</name>
    <dbReference type="NCBI Taxonomy" id="451379"/>
    <lineage>
        <taxon>Eukaryota</taxon>
        <taxon>Metazoa</taxon>
        <taxon>Ecdysozoa</taxon>
        <taxon>Nematoda</taxon>
        <taxon>Chromadorea</taxon>
        <taxon>Rhabditida</taxon>
        <taxon>Spirurina</taxon>
        <taxon>Oxyuridomorpha</taxon>
        <taxon>Oxyuroidea</taxon>
        <taxon>Oxyuridae</taxon>
        <taxon>Syphacia</taxon>
    </lineage>
</organism>
<dbReference type="InterPro" id="IPR016024">
    <property type="entry name" value="ARM-type_fold"/>
</dbReference>
<dbReference type="Pfam" id="PF22972">
    <property type="entry name" value="EVH1_PP4R3"/>
    <property type="match status" value="1"/>
</dbReference>
<feature type="compositionally biased region" description="Acidic residues" evidence="4">
    <location>
        <begin position="171"/>
        <end position="180"/>
    </location>
</feature>
<dbReference type="GO" id="GO:0006974">
    <property type="term" value="P:DNA damage response"/>
    <property type="evidence" value="ECO:0007669"/>
    <property type="project" value="TreeGrafter"/>
</dbReference>
<dbReference type="InterPro" id="IPR055236">
    <property type="entry name" value="EVH1_PP4R3"/>
</dbReference>
<feature type="compositionally biased region" description="Basic and acidic residues" evidence="4">
    <location>
        <begin position="916"/>
        <end position="933"/>
    </location>
</feature>
<dbReference type="SUPFAM" id="SSF48371">
    <property type="entry name" value="ARM repeat"/>
    <property type="match status" value="1"/>
</dbReference>
<protein>
    <submittedName>
        <fullName evidence="8">SMK-1 domain-containing protein</fullName>
    </submittedName>
</protein>
<feature type="compositionally biased region" description="Low complexity" evidence="4">
    <location>
        <begin position="667"/>
        <end position="679"/>
    </location>
</feature>
<dbReference type="SUPFAM" id="SSF50729">
    <property type="entry name" value="PH domain-like"/>
    <property type="match status" value="1"/>
</dbReference>
<dbReference type="InterPro" id="IPR051137">
    <property type="entry name" value="PP4R3-like"/>
</dbReference>
<evidence type="ECO:0000259" key="6">
    <source>
        <dbReference type="Pfam" id="PF22972"/>
    </source>
</evidence>
<comment type="similarity">
    <text evidence="2">Belongs to the SMEK family.</text>
</comment>
<dbReference type="Gene3D" id="2.30.29.30">
    <property type="entry name" value="Pleckstrin-homology domain (PH domain)/Phosphotyrosine-binding domain (PTB)"/>
    <property type="match status" value="1"/>
</dbReference>
<dbReference type="GO" id="GO:0072542">
    <property type="term" value="F:protein phosphatase activator activity"/>
    <property type="evidence" value="ECO:0007669"/>
    <property type="project" value="TreeGrafter"/>
</dbReference>
<name>A0A0N5AP18_9BILA</name>
<evidence type="ECO:0000256" key="4">
    <source>
        <dbReference type="SAM" id="MobiDB-lite"/>
    </source>
</evidence>
<dbReference type="GO" id="GO:0005654">
    <property type="term" value="C:nucleoplasm"/>
    <property type="evidence" value="ECO:0007669"/>
    <property type="project" value="TreeGrafter"/>
</dbReference>
<feature type="compositionally biased region" description="Polar residues" evidence="4">
    <location>
        <begin position="724"/>
        <end position="733"/>
    </location>
</feature>
<feature type="compositionally biased region" description="Low complexity" evidence="4">
    <location>
        <begin position="806"/>
        <end position="830"/>
    </location>
</feature>
<proteinExistence type="inferred from homology"/>
<comment type="subcellular location">
    <subcellularLocation>
        <location evidence="1">Nucleus</location>
    </subcellularLocation>
</comment>
<feature type="compositionally biased region" description="Basic and acidic residues" evidence="4">
    <location>
        <begin position="965"/>
        <end position="981"/>
    </location>
</feature>
<evidence type="ECO:0000313" key="7">
    <source>
        <dbReference type="Proteomes" id="UP000046393"/>
    </source>
</evidence>
<feature type="domain" description="Serine/threonine-protein phosphatase 4 regulatory subunit 3-like central" evidence="5">
    <location>
        <begin position="558"/>
        <end position="654"/>
    </location>
</feature>
<dbReference type="Pfam" id="PF04802">
    <property type="entry name" value="PP4R3"/>
    <property type="match status" value="2"/>
</dbReference>
<dbReference type="GO" id="GO:0030289">
    <property type="term" value="C:protein phosphatase 4 complex"/>
    <property type="evidence" value="ECO:0007669"/>
    <property type="project" value="TreeGrafter"/>
</dbReference>